<name>A0A9W9PK57_9EURO</name>
<evidence type="ECO:0000313" key="2">
    <source>
        <dbReference type="EMBL" id="KAJ5248912.1"/>
    </source>
</evidence>
<dbReference type="EMBL" id="JAPQKS010000001">
    <property type="protein sequence ID" value="KAJ5248912.1"/>
    <property type="molecule type" value="Genomic_DNA"/>
</dbReference>
<reference evidence="2" key="1">
    <citation type="submission" date="2022-11" db="EMBL/GenBank/DDBJ databases">
        <authorList>
            <person name="Petersen C."/>
        </authorList>
    </citation>
    <scope>NUCLEOTIDE SEQUENCE</scope>
    <source>
        <strain evidence="2">IBT 19713</strain>
    </source>
</reference>
<proteinExistence type="predicted"/>
<sequence>MLNIFVARDDKSDGLSPAMSWTGRWSASLRRKRQAKKESLLPIHNGQTPHHQRRLTITAGKTESVVVYDEKRALMETSDSPPPSPVPEIRITFPEEEDESGKRKSGRMVVVRISDAGSIGLEPCHDELPPYQTNDTGRFQSLDLERMGGLKEKEDTKSYS</sequence>
<evidence type="ECO:0000256" key="1">
    <source>
        <dbReference type="SAM" id="MobiDB-lite"/>
    </source>
</evidence>
<feature type="region of interest" description="Disordered" evidence="1">
    <location>
        <begin position="32"/>
        <end position="53"/>
    </location>
</feature>
<protein>
    <submittedName>
        <fullName evidence="2">Uncharacterized protein</fullName>
    </submittedName>
</protein>
<keyword evidence="3" id="KW-1185">Reference proteome</keyword>
<feature type="compositionally biased region" description="Basic and acidic residues" evidence="1">
    <location>
        <begin position="143"/>
        <end position="160"/>
    </location>
</feature>
<reference evidence="2" key="2">
    <citation type="journal article" date="2023" name="IMA Fungus">
        <title>Comparative genomic study of the Penicillium genus elucidates a diverse pangenome and 15 lateral gene transfer events.</title>
        <authorList>
            <person name="Petersen C."/>
            <person name="Sorensen T."/>
            <person name="Nielsen M.R."/>
            <person name="Sondergaard T.E."/>
            <person name="Sorensen J.L."/>
            <person name="Fitzpatrick D.A."/>
            <person name="Frisvad J.C."/>
            <person name="Nielsen K.L."/>
        </authorList>
    </citation>
    <scope>NUCLEOTIDE SEQUENCE</scope>
    <source>
        <strain evidence="2">IBT 19713</strain>
    </source>
</reference>
<organism evidence="2 3">
    <name type="scientific">Penicillium chermesinum</name>
    <dbReference type="NCBI Taxonomy" id="63820"/>
    <lineage>
        <taxon>Eukaryota</taxon>
        <taxon>Fungi</taxon>
        <taxon>Dikarya</taxon>
        <taxon>Ascomycota</taxon>
        <taxon>Pezizomycotina</taxon>
        <taxon>Eurotiomycetes</taxon>
        <taxon>Eurotiomycetidae</taxon>
        <taxon>Eurotiales</taxon>
        <taxon>Aspergillaceae</taxon>
        <taxon>Penicillium</taxon>
    </lineage>
</organism>
<dbReference type="AlphaFoldDB" id="A0A9W9PK57"/>
<comment type="caution">
    <text evidence="2">The sequence shown here is derived from an EMBL/GenBank/DDBJ whole genome shotgun (WGS) entry which is preliminary data.</text>
</comment>
<dbReference type="GeneID" id="83196963"/>
<feature type="region of interest" description="Disordered" evidence="1">
    <location>
        <begin position="118"/>
        <end position="160"/>
    </location>
</feature>
<dbReference type="Proteomes" id="UP001150941">
    <property type="component" value="Unassembled WGS sequence"/>
</dbReference>
<accession>A0A9W9PK57</accession>
<gene>
    <name evidence="2" type="ORF">N7468_000363</name>
</gene>
<evidence type="ECO:0000313" key="3">
    <source>
        <dbReference type="Proteomes" id="UP001150941"/>
    </source>
</evidence>
<dbReference type="RefSeq" id="XP_058335691.1">
    <property type="nucleotide sequence ID" value="XM_058469660.1"/>
</dbReference>
<dbReference type="OrthoDB" id="5388417at2759"/>